<proteinExistence type="predicted"/>
<evidence type="ECO:0000313" key="1">
    <source>
        <dbReference type="EMBL" id="OYD57348.1"/>
    </source>
</evidence>
<organism evidence="1 2">
    <name type="scientific">Fictibacillus aquaticus</name>
    <dbReference type="NCBI Taxonomy" id="2021314"/>
    <lineage>
        <taxon>Bacteria</taxon>
        <taxon>Bacillati</taxon>
        <taxon>Bacillota</taxon>
        <taxon>Bacilli</taxon>
        <taxon>Bacillales</taxon>
        <taxon>Fictibacillaceae</taxon>
        <taxon>Fictibacillus</taxon>
    </lineage>
</organism>
<dbReference type="OrthoDB" id="2923257at2"/>
<dbReference type="EMBL" id="NOII01000003">
    <property type="protein sequence ID" value="OYD57348.1"/>
    <property type="molecule type" value="Genomic_DNA"/>
</dbReference>
<gene>
    <name evidence="1" type="ORF">CGZ90_11745</name>
</gene>
<dbReference type="RefSeq" id="WP_094252697.1">
    <property type="nucleotide sequence ID" value="NZ_JBHLXL010000001.1"/>
</dbReference>
<keyword evidence="2" id="KW-1185">Reference proteome</keyword>
<sequence length="114" mass="13716">METNLELIQSLDRFRRILVFYDDCAESLPVVTKFLRSFLQIKTPNSSLPTMELMAILRHEKPNIVYYLRHYCADDTMRMLSLLKMDYKKAQRRIEQLSQYRSITRVKRFNSEGF</sequence>
<evidence type="ECO:0000313" key="2">
    <source>
        <dbReference type="Proteomes" id="UP000215059"/>
    </source>
</evidence>
<name>A0A235F7W6_9BACL</name>
<dbReference type="Proteomes" id="UP000215059">
    <property type="component" value="Unassembled WGS sequence"/>
</dbReference>
<dbReference type="AlphaFoldDB" id="A0A235F7W6"/>
<comment type="caution">
    <text evidence="1">The sequence shown here is derived from an EMBL/GenBank/DDBJ whole genome shotgun (WGS) entry which is preliminary data.</text>
</comment>
<reference evidence="1 2" key="1">
    <citation type="submission" date="2017-07" db="EMBL/GenBank/DDBJ databases">
        <title>Fictibacillus sp. nov. GDSW-R2A3 Genome sequencing and assembly.</title>
        <authorList>
            <person name="Mayilraj S."/>
        </authorList>
    </citation>
    <scope>NUCLEOTIDE SEQUENCE [LARGE SCALE GENOMIC DNA]</scope>
    <source>
        <strain evidence="1 2">GDSW-R2A3</strain>
    </source>
</reference>
<protein>
    <submittedName>
        <fullName evidence="1">Uncharacterized protein</fullName>
    </submittedName>
</protein>
<accession>A0A235F7W6</accession>